<protein>
    <submittedName>
        <fullName evidence="1">Uncharacterized protein</fullName>
    </submittedName>
</protein>
<accession>A0A923NLI7</accession>
<evidence type="ECO:0000313" key="1">
    <source>
        <dbReference type="EMBL" id="MBC6680145.1"/>
    </source>
</evidence>
<reference evidence="1" key="1">
    <citation type="submission" date="2020-08" db="EMBL/GenBank/DDBJ databases">
        <title>Genome public.</title>
        <authorList>
            <person name="Liu C."/>
            <person name="Sun Q."/>
        </authorList>
    </citation>
    <scope>NUCLEOTIDE SEQUENCE</scope>
    <source>
        <strain evidence="1">BX12</strain>
    </source>
</reference>
<proteinExistence type="predicted"/>
<keyword evidence="2" id="KW-1185">Reference proteome</keyword>
<evidence type="ECO:0000313" key="2">
    <source>
        <dbReference type="Proteomes" id="UP000602647"/>
    </source>
</evidence>
<dbReference type="Proteomes" id="UP000602647">
    <property type="component" value="Unassembled WGS sequence"/>
</dbReference>
<dbReference type="AlphaFoldDB" id="A0A923NLI7"/>
<dbReference type="EMBL" id="JACRYT010000010">
    <property type="protein sequence ID" value="MBC6680145.1"/>
    <property type="molecule type" value="Genomic_DNA"/>
</dbReference>
<comment type="caution">
    <text evidence="1">The sequence shown here is derived from an EMBL/GenBank/DDBJ whole genome shotgun (WGS) entry which is preliminary data.</text>
</comment>
<name>A0A923NLI7_9FIRM</name>
<organism evidence="1 2">
    <name type="scientific">Zhenpiania hominis</name>
    <dbReference type="NCBI Taxonomy" id="2763644"/>
    <lineage>
        <taxon>Bacteria</taxon>
        <taxon>Bacillati</taxon>
        <taxon>Bacillota</taxon>
        <taxon>Clostridia</taxon>
        <taxon>Peptostreptococcales</taxon>
        <taxon>Anaerovoracaceae</taxon>
        <taxon>Zhenpiania</taxon>
    </lineage>
</organism>
<sequence>MLNTYKLDKYGLPYKVGNLRTEKTLKKEETGKPVSGLLSHNGKQKAFHLYVFGQ</sequence>
<dbReference type="RefSeq" id="WP_187303248.1">
    <property type="nucleotide sequence ID" value="NZ_JACRYT010000010.1"/>
</dbReference>
<gene>
    <name evidence="1" type="ORF">H9L42_09895</name>
</gene>